<keyword evidence="11" id="KW-1185">Reference proteome</keyword>
<evidence type="ECO:0000256" key="2">
    <source>
        <dbReference type="ARBA" id="ARBA00022448"/>
    </source>
</evidence>
<dbReference type="PANTHER" id="PTHR43744:SF8">
    <property type="entry name" value="SN-GLYCEROL-3-PHOSPHATE TRANSPORT SYSTEM PERMEASE PROTEIN UGPE"/>
    <property type="match status" value="1"/>
</dbReference>
<comment type="caution">
    <text evidence="10">The sequence shown here is derived from an EMBL/GenBank/DDBJ whole genome shotgun (WGS) entry which is preliminary data.</text>
</comment>
<gene>
    <name evidence="10" type="ORF">GCM10009717_01060</name>
</gene>
<evidence type="ECO:0000256" key="6">
    <source>
        <dbReference type="ARBA" id="ARBA00023136"/>
    </source>
</evidence>
<keyword evidence="2 7" id="KW-0813">Transport</keyword>
<evidence type="ECO:0000256" key="4">
    <source>
        <dbReference type="ARBA" id="ARBA00022692"/>
    </source>
</evidence>
<name>A0ABN2PZR2_9MICO</name>
<dbReference type="InterPro" id="IPR000515">
    <property type="entry name" value="MetI-like"/>
</dbReference>
<feature type="transmembrane region" description="Helical" evidence="7">
    <location>
        <begin position="198"/>
        <end position="221"/>
    </location>
</feature>
<dbReference type="InterPro" id="IPR035906">
    <property type="entry name" value="MetI-like_sf"/>
</dbReference>
<feature type="transmembrane region" description="Helical" evidence="7">
    <location>
        <begin position="242"/>
        <end position="266"/>
    </location>
</feature>
<dbReference type="PANTHER" id="PTHR43744">
    <property type="entry name" value="ABC TRANSPORTER PERMEASE PROTEIN MG189-RELATED-RELATED"/>
    <property type="match status" value="1"/>
</dbReference>
<evidence type="ECO:0000313" key="10">
    <source>
        <dbReference type="EMBL" id="GAA1938433.1"/>
    </source>
</evidence>
<keyword evidence="6 7" id="KW-0472">Membrane</keyword>
<evidence type="ECO:0000256" key="7">
    <source>
        <dbReference type="RuleBase" id="RU363032"/>
    </source>
</evidence>
<feature type="transmembrane region" description="Helical" evidence="7">
    <location>
        <begin position="299"/>
        <end position="320"/>
    </location>
</feature>
<dbReference type="Gene3D" id="1.10.3720.10">
    <property type="entry name" value="MetI-like"/>
    <property type="match status" value="1"/>
</dbReference>
<reference evidence="10 11" key="1">
    <citation type="journal article" date="2019" name="Int. J. Syst. Evol. Microbiol.">
        <title>The Global Catalogue of Microorganisms (GCM) 10K type strain sequencing project: providing services to taxonomists for standard genome sequencing and annotation.</title>
        <authorList>
            <consortium name="The Broad Institute Genomics Platform"/>
            <consortium name="The Broad Institute Genome Sequencing Center for Infectious Disease"/>
            <person name="Wu L."/>
            <person name="Ma J."/>
        </authorList>
    </citation>
    <scope>NUCLEOTIDE SEQUENCE [LARGE SCALE GENOMIC DNA]</scope>
    <source>
        <strain evidence="10 11">JCM 13584</strain>
    </source>
</reference>
<comment type="similarity">
    <text evidence="7">Belongs to the binding-protein-dependent transport system permease family.</text>
</comment>
<proteinExistence type="inferred from homology"/>
<sequence length="334" mass="36657">MSYTEATTTRNTAPAPLTPLSASGAGGVPLVGADLVESGRDRGSRRGIRRSKPPRDRSPQSKKTAKDWVWLGLAILFGLLVAVPFILILINSFKSPEDYNTSGPLMLPKELYFDGLVNFWTRVDFPQKLWNSFIISGSVAVLAVALSVLNAYALGIGRVKYRTWILLLFLLADLIPQEALLYPLYYMFKAVGLYDTQLAIIIIFTVIQAAFGTYLLSSVFGTFPKEVLEAAALDGAGKLRTLIKVVLPISKGTLSVLLIFFFIWTWNEFLIPLTFLISNDNQTVPVAITTLQGDRLMDVTTTSASALLGVIPTLIFFLIFQRTLTRGITAGAVK</sequence>
<dbReference type="PROSITE" id="PS50928">
    <property type="entry name" value="ABC_TM1"/>
    <property type="match status" value="1"/>
</dbReference>
<feature type="domain" description="ABC transmembrane type-1" evidence="9">
    <location>
        <begin position="129"/>
        <end position="320"/>
    </location>
</feature>
<evidence type="ECO:0000256" key="8">
    <source>
        <dbReference type="SAM" id="MobiDB-lite"/>
    </source>
</evidence>
<comment type="subcellular location">
    <subcellularLocation>
        <location evidence="1 7">Cell membrane</location>
        <topology evidence="1 7">Multi-pass membrane protein</topology>
    </subcellularLocation>
</comment>
<evidence type="ECO:0000256" key="1">
    <source>
        <dbReference type="ARBA" id="ARBA00004651"/>
    </source>
</evidence>
<feature type="transmembrane region" description="Helical" evidence="7">
    <location>
        <begin position="129"/>
        <end position="152"/>
    </location>
</feature>
<keyword evidence="5 7" id="KW-1133">Transmembrane helix</keyword>
<organism evidence="10 11">
    <name type="scientific">Agromyces allii</name>
    <dbReference type="NCBI Taxonomy" id="393607"/>
    <lineage>
        <taxon>Bacteria</taxon>
        <taxon>Bacillati</taxon>
        <taxon>Actinomycetota</taxon>
        <taxon>Actinomycetes</taxon>
        <taxon>Micrococcales</taxon>
        <taxon>Microbacteriaceae</taxon>
        <taxon>Agromyces</taxon>
    </lineage>
</organism>
<accession>A0ABN2PZR2</accession>
<feature type="region of interest" description="Disordered" evidence="8">
    <location>
        <begin position="1"/>
        <end position="61"/>
    </location>
</feature>
<keyword evidence="4 7" id="KW-0812">Transmembrane</keyword>
<dbReference type="SUPFAM" id="SSF161098">
    <property type="entry name" value="MetI-like"/>
    <property type="match status" value="1"/>
</dbReference>
<feature type="transmembrane region" description="Helical" evidence="7">
    <location>
        <begin position="164"/>
        <end position="186"/>
    </location>
</feature>
<evidence type="ECO:0000313" key="11">
    <source>
        <dbReference type="Proteomes" id="UP001499954"/>
    </source>
</evidence>
<protein>
    <submittedName>
        <fullName evidence="10">Carbohydrate ABC transporter permease</fullName>
    </submittedName>
</protein>
<dbReference type="Pfam" id="PF00528">
    <property type="entry name" value="BPD_transp_1"/>
    <property type="match status" value="1"/>
</dbReference>
<evidence type="ECO:0000256" key="5">
    <source>
        <dbReference type="ARBA" id="ARBA00022989"/>
    </source>
</evidence>
<dbReference type="RefSeq" id="WP_157416236.1">
    <property type="nucleotide sequence ID" value="NZ_BAAAMK010000001.1"/>
</dbReference>
<dbReference type="Proteomes" id="UP001499954">
    <property type="component" value="Unassembled WGS sequence"/>
</dbReference>
<feature type="transmembrane region" description="Helical" evidence="7">
    <location>
        <begin position="68"/>
        <end position="90"/>
    </location>
</feature>
<keyword evidence="3" id="KW-1003">Cell membrane</keyword>
<evidence type="ECO:0000256" key="3">
    <source>
        <dbReference type="ARBA" id="ARBA00022475"/>
    </source>
</evidence>
<dbReference type="EMBL" id="BAAAMK010000001">
    <property type="protein sequence ID" value="GAA1938433.1"/>
    <property type="molecule type" value="Genomic_DNA"/>
</dbReference>
<feature type="compositionally biased region" description="Polar residues" evidence="8">
    <location>
        <begin position="1"/>
        <end position="12"/>
    </location>
</feature>
<evidence type="ECO:0000259" key="9">
    <source>
        <dbReference type="PROSITE" id="PS50928"/>
    </source>
</evidence>
<dbReference type="CDD" id="cd06261">
    <property type="entry name" value="TM_PBP2"/>
    <property type="match status" value="1"/>
</dbReference>